<dbReference type="Gene3D" id="3.40.50.300">
    <property type="entry name" value="P-loop containing nucleotide triphosphate hydrolases"/>
    <property type="match status" value="1"/>
</dbReference>
<proteinExistence type="predicted"/>
<dbReference type="Pfam" id="PF00931">
    <property type="entry name" value="NB-ARC"/>
    <property type="match status" value="1"/>
</dbReference>
<sequence length="194" mass="21619">MHRAQEAYRSVGPSQVKVSHFMGRAQAFHDIQLKIDEAHRTSNGTAVTILGGIGGRGKSQIALRYCQDSDSLGRYHGIFWVDASSARSITQSFEKIAHLLSSNDKAQLGRQLTKERIGDELQRWTERWLLVFDHYEGQSAFDINAYIPQSRSLSLSSNPTVHYQDDELPSALSSSRHRVRDSRTTGGTASTSPT</sequence>
<gene>
    <name evidence="3" type="ORF">BDV95DRAFT_252156</name>
</gene>
<dbReference type="SUPFAM" id="SSF52540">
    <property type="entry name" value="P-loop containing nucleoside triphosphate hydrolases"/>
    <property type="match status" value="1"/>
</dbReference>
<accession>A0A7C8HYZ4</accession>
<dbReference type="InterPro" id="IPR027417">
    <property type="entry name" value="P-loop_NTPase"/>
</dbReference>
<comment type="caution">
    <text evidence="3">The sequence shown here is derived from an EMBL/GenBank/DDBJ whole genome shotgun (WGS) entry which is preliminary data.</text>
</comment>
<evidence type="ECO:0000313" key="3">
    <source>
        <dbReference type="EMBL" id="KAF2865657.1"/>
    </source>
</evidence>
<dbReference type="Proteomes" id="UP000481861">
    <property type="component" value="Unassembled WGS sequence"/>
</dbReference>
<feature type="region of interest" description="Disordered" evidence="1">
    <location>
        <begin position="158"/>
        <end position="194"/>
    </location>
</feature>
<dbReference type="EMBL" id="JAADJZ010000032">
    <property type="protein sequence ID" value="KAF2865657.1"/>
    <property type="molecule type" value="Genomic_DNA"/>
</dbReference>
<organism evidence="3 4">
    <name type="scientific">Massariosphaeria phaeospora</name>
    <dbReference type="NCBI Taxonomy" id="100035"/>
    <lineage>
        <taxon>Eukaryota</taxon>
        <taxon>Fungi</taxon>
        <taxon>Dikarya</taxon>
        <taxon>Ascomycota</taxon>
        <taxon>Pezizomycotina</taxon>
        <taxon>Dothideomycetes</taxon>
        <taxon>Pleosporomycetidae</taxon>
        <taxon>Pleosporales</taxon>
        <taxon>Pleosporales incertae sedis</taxon>
        <taxon>Massariosphaeria</taxon>
    </lineage>
</organism>
<feature type="compositionally biased region" description="Polar residues" evidence="1">
    <location>
        <begin position="184"/>
        <end position="194"/>
    </location>
</feature>
<dbReference type="AlphaFoldDB" id="A0A7C8HYZ4"/>
<evidence type="ECO:0000259" key="2">
    <source>
        <dbReference type="Pfam" id="PF00931"/>
    </source>
</evidence>
<protein>
    <recommendedName>
        <fullName evidence="2">NB-ARC domain-containing protein</fullName>
    </recommendedName>
</protein>
<dbReference type="GO" id="GO:0043531">
    <property type="term" value="F:ADP binding"/>
    <property type="evidence" value="ECO:0007669"/>
    <property type="project" value="InterPro"/>
</dbReference>
<dbReference type="InterPro" id="IPR002182">
    <property type="entry name" value="NB-ARC"/>
</dbReference>
<keyword evidence="4" id="KW-1185">Reference proteome</keyword>
<name>A0A7C8HYZ4_9PLEO</name>
<evidence type="ECO:0000313" key="4">
    <source>
        <dbReference type="Proteomes" id="UP000481861"/>
    </source>
</evidence>
<reference evidence="3 4" key="1">
    <citation type="submission" date="2020-01" db="EMBL/GenBank/DDBJ databases">
        <authorList>
            <consortium name="DOE Joint Genome Institute"/>
            <person name="Haridas S."/>
            <person name="Albert R."/>
            <person name="Binder M."/>
            <person name="Bloem J."/>
            <person name="Labutti K."/>
            <person name="Salamov A."/>
            <person name="Andreopoulos B."/>
            <person name="Baker S.E."/>
            <person name="Barry K."/>
            <person name="Bills G."/>
            <person name="Bluhm B.H."/>
            <person name="Cannon C."/>
            <person name="Castanera R."/>
            <person name="Culley D.E."/>
            <person name="Daum C."/>
            <person name="Ezra D."/>
            <person name="Gonzalez J.B."/>
            <person name="Henrissat B."/>
            <person name="Kuo A."/>
            <person name="Liang C."/>
            <person name="Lipzen A."/>
            <person name="Lutzoni F."/>
            <person name="Magnuson J."/>
            <person name="Mondo S."/>
            <person name="Nolan M."/>
            <person name="Ohm R."/>
            <person name="Pangilinan J."/>
            <person name="Park H.-J.H."/>
            <person name="Ramirez L."/>
            <person name="Alfaro M."/>
            <person name="Sun H."/>
            <person name="Tritt A."/>
            <person name="Yoshinaga Y."/>
            <person name="Zwiers L.-H.L."/>
            <person name="Turgeon B.G."/>
            <person name="Goodwin S.B."/>
            <person name="Spatafora J.W."/>
            <person name="Crous P.W."/>
            <person name="Grigoriev I.V."/>
        </authorList>
    </citation>
    <scope>NUCLEOTIDE SEQUENCE [LARGE SCALE GENOMIC DNA]</scope>
    <source>
        <strain evidence="3 4">CBS 611.86</strain>
    </source>
</reference>
<feature type="domain" description="NB-ARC" evidence="2">
    <location>
        <begin position="43"/>
        <end position="134"/>
    </location>
</feature>
<dbReference type="OrthoDB" id="674604at2759"/>
<evidence type="ECO:0000256" key="1">
    <source>
        <dbReference type="SAM" id="MobiDB-lite"/>
    </source>
</evidence>